<dbReference type="RefSeq" id="WP_359591846.1">
    <property type="nucleotide sequence ID" value="NZ_JBEYXG010000046.1"/>
</dbReference>
<accession>A0ABW7UKT5</accession>
<keyword evidence="2" id="KW-1185">Reference proteome</keyword>
<proteinExistence type="predicted"/>
<dbReference type="InterPro" id="IPR018487">
    <property type="entry name" value="Hemopexin-like_repeat"/>
</dbReference>
<dbReference type="PROSITE" id="PS51642">
    <property type="entry name" value="HEMOPEXIN_2"/>
    <property type="match status" value="1"/>
</dbReference>
<dbReference type="Proteomes" id="UP001611339">
    <property type="component" value="Unassembled WGS sequence"/>
</dbReference>
<dbReference type="InterPro" id="IPR036375">
    <property type="entry name" value="Hemopexin-like_dom_sf"/>
</dbReference>
<protein>
    <submittedName>
        <fullName evidence="1">Hemopexin repeat-containing protein</fullName>
    </submittedName>
</protein>
<dbReference type="SMART" id="SM00120">
    <property type="entry name" value="HX"/>
    <property type="match status" value="4"/>
</dbReference>
<gene>
    <name evidence="1" type="ORF">ACH407_36930</name>
</gene>
<name>A0ABW7UKT5_9ACTN</name>
<evidence type="ECO:0000313" key="2">
    <source>
        <dbReference type="Proteomes" id="UP001611339"/>
    </source>
</evidence>
<dbReference type="Gene3D" id="2.110.10.10">
    <property type="entry name" value="Hemopexin-like domain"/>
    <property type="match status" value="2"/>
</dbReference>
<dbReference type="Pfam" id="PF00045">
    <property type="entry name" value="Hemopexin"/>
    <property type="match status" value="1"/>
</dbReference>
<comment type="caution">
    <text evidence="1">The sequence shown here is derived from an EMBL/GenBank/DDBJ whole genome shotgun (WGS) entry which is preliminary data.</text>
</comment>
<sequence>MTTVRSAVSWPNDKTYLFHADDTYDRYDSVTGGLEEAGLPISRWSGLPRSPDAFVWWGAGKAYAFTEDVYFRYDAVADRVDPEYLVPDDPFTVAFGWAGMPDGSGGGTDWRTGVDAAVNWGNGKLYFFKGDSYVRYDITADRVDPGYPRTIAGNWTGLFTEGVDAVVHPGGRFAYFFRGEEFQRFDVDADRVDASGSLDASFRLAPTPPGALAPARLLTAVQANQLMADLVRRGVLTLKSPAFVDGPAGIVSPKPGQRVVVSPPSFGTVRYTNQIAPASAVIDNLDQSMLIALYRLTRWIDSSAPDVAELLHLGIGHGGPNLKDCHNQGRALDLSGFAGQSDGAAFTRSVKKDWGNLPRPPGVKVRISPATDALGYGLFTTAFRFATFECEATAIGPANKWPMPELGGTGFVIYPDYAPDAPAGSANAALRQAHQDHVHMQVGVTVLP</sequence>
<reference evidence="1 2" key="1">
    <citation type="submission" date="2024-10" db="EMBL/GenBank/DDBJ databases">
        <title>The Natural Products Discovery Center: Release of the First 8490 Sequenced Strains for Exploring Actinobacteria Biosynthetic Diversity.</title>
        <authorList>
            <person name="Kalkreuter E."/>
            <person name="Kautsar S.A."/>
            <person name="Yang D."/>
            <person name="Bader C.D."/>
            <person name="Teijaro C.N."/>
            <person name="Fluegel L."/>
            <person name="Davis C.M."/>
            <person name="Simpson J.R."/>
            <person name="Lauterbach L."/>
            <person name="Steele A.D."/>
            <person name="Gui C."/>
            <person name="Meng S."/>
            <person name="Li G."/>
            <person name="Viehrig K."/>
            <person name="Ye F."/>
            <person name="Su P."/>
            <person name="Kiefer A.F."/>
            <person name="Nichols A."/>
            <person name="Cepeda A.J."/>
            <person name="Yan W."/>
            <person name="Fan B."/>
            <person name="Jiang Y."/>
            <person name="Adhikari A."/>
            <person name="Zheng C.-J."/>
            <person name="Schuster L."/>
            <person name="Cowan T.M."/>
            <person name="Smanski M.J."/>
            <person name="Chevrette M.G."/>
            <person name="De Carvalho L.P.S."/>
            <person name="Shen B."/>
        </authorList>
    </citation>
    <scope>NUCLEOTIDE SEQUENCE [LARGE SCALE GENOMIC DNA]</scope>
    <source>
        <strain evidence="1 2">NPDC020602</strain>
    </source>
</reference>
<dbReference type="EMBL" id="JBIRUI010000031">
    <property type="protein sequence ID" value="MFI1719134.1"/>
    <property type="molecule type" value="Genomic_DNA"/>
</dbReference>
<dbReference type="SUPFAM" id="SSF50923">
    <property type="entry name" value="Hemopexin-like domain"/>
    <property type="match status" value="1"/>
</dbReference>
<evidence type="ECO:0000313" key="1">
    <source>
        <dbReference type="EMBL" id="MFI1719134.1"/>
    </source>
</evidence>
<organism evidence="1 2">
    <name type="scientific">Streptomyces litmocidini</name>
    <dbReference type="NCBI Taxonomy" id="67318"/>
    <lineage>
        <taxon>Bacteria</taxon>
        <taxon>Bacillati</taxon>
        <taxon>Actinomycetota</taxon>
        <taxon>Actinomycetes</taxon>
        <taxon>Kitasatosporales</taxon>
        <taxon>Streptomycetaceae</taxon>
        <taxon>Streptomyces</taxon>
    </lineage>
</organism>